<accession>A0A6I4R7J0</accession>
<evidence type="ECO:0000256" key="1">
    <source>
        <dbReference type="SAM" id="Phobius"/>
    </source>
</evidence>
<dbReference type="EMBL" id="WLCG01000002">
    <property type="protein sequence ID" value="MTB63765.1"/>
    <property type="molecule type" value="Genomic_DNA"/>
</dbReference>
<keyword evidence="4" id="KW-1185">Reference proteome</keyword>
<evidence type="ECO:0000313" key="4">
    <source>
        <dbReference type="Proteomes" id="UP000435060"/>
    </source>
</evidence>
<reference evidence="3 5" key="1">
    <citation type="submission" date="2019-10" db="EMBL/GenBank/DDBJ databases">
        <title>Streptococcis sp, isolated from the respiratory tract of Marmot.</title>
        <authorList>
            <person name="Zhang G."/>
        </authorList>
    </citation>
    <scope>NUCLEOTIDE SEQUENCE [LARGE SCALE GENOMIC DNA]</scope>
    <source>
        <strain evidence="3">Zg-70</strain>
        <strain evidence="5">zg-70</strain>
    </source>
</reference>
<feature type="transmembrane region" description="Helical" evidence="1">
    <location>
        <begin position="9"/>
        <end position="26"/>
    </location>
</feature>
<dbReference type="AlphaFoldDB" id="A0A6I4R7J0"/>
<dbReference type="Proteomes" id="UP000435423">
    <property type="component" value="Unassembled WGS sequence"/>
</dbReference>
<dbReference type="EMBL" id="WUBJ01000002">
    <property type="protein sequence ID" value="MWV55746.1"/>
    <property type="molecule type" value="Genomic_DNA"/>
</dbReference>
<keyword evidence="1" id="KW-0472">Membrane</keyword>
<dbReference type="InterPro" id="IPR025671">
    <property type="entry name" value="HXXEE"/>
</dbReference>
<protein>
    <submittedName>
        <fullName evidence="3">HXXEE domain-containing protein</fullName>
    </submittedName>
</protein>
<dbReference type="RefSeq" id="WP_154607780.1">
    <property type="nucleotide sequence ID" value="NZ_JABFQS010000002.1"/>
</dbReference>
<name>A0A6I4R7J0_9STRE</name>
<dbReference type="Pfam" id="PF13787">
    <property type="entry name" value="HXXEE"/>
    <property type="match status" value="1"/>
</dbReference>
<reference evidence="2 4" key="2">
    <citation type="submission" date="2019-11" db="EMBL/GenBank/DDBJ databases">
        <title>Streptococcis sp. isolated from the respiratory tract of Marmot.</title>
        <authorList>
            <person name="Zhang G."/>
        </authorList>
    </citation>
    <scope>NUCLEOTIDE SEQUENCE [LARGE SCALE GENOMIC DNA]</scope>
    <source>
        <strain evidence="2">Zg-86</strain>
        <strain evidence="4">zg-86</strain>
    </source>
</reference>
<feature type="transmembrane region" description="Helical" evidence="1">
    <location>
        <begin position="141"/>
        <end position="159"/>
    </location>
</feature>
<proteinExistence type="predicted"/>
<evidence type="ECO:0000313" key="3">
    <source>
        <dbReference type="EMBL" id="MWV55746.1"/>
    </source>
</evidence>
<organism evidence="3 5">
    <name type="scientific">Streptococcus zhangguiae</name>
    <dbReference type="NCBI Taxonomy" id="2664091"/>
    <lineage>
        <taxon>Bacteria</taxon>
        <taxon>Bacillati</taxon>
        <taxon>Bacillota</taxon>
        <taxon>Bacilli</taxon>
        <taxon>Lactobacillales</taxon>
        <taxon>Streptococcaceae</taxon>
        <taxon>Streptococcus</taxon>
    </lineage>
</organism>
<feature type="transmembrane region" description="Helical" evidence="1">
    <location>
        <begin position="82"/>
        <end position="102"/>
    </location>
</feature>
<gene>
    <name evidence="2" type="ORF">GGG87_01900</name>
    <name evidence="3" type="ORF">GGH11_01900</name>
</gene>
<dbReference type="Proteomes" id="UP000435060">
    <property type="component" value="Unassembled WGS sequence"/>
</dbReference>
<feature type="transmembrane region" description="Helical" evidence="1">
    <location>
        <begin position="108"/>
        <end position="129"/>
    </location>
</feature>
<evidence type="ECO:0000313" key="2">
    <source>
        <dbReference type="EMBL" id="MTB63765.1"/>
    </source>
</evidence>
<comment type="caution">
    <text evidence="3">The sequence shown here is derived from an EMBL/GenBank/DDBJ whole genome shotgun (WGS) entry which is preliminary data.</text>
</comment>
<sequence>MINYFIRRWYDVAFMAGIVTILFLFFRWNTLDIMVCIQLLSFMALCFHQFEEYHFPGGEPAIINRVFQHQNTIKGLEDRYPLNQFSAMLVNSLYTFILYLLPAFMPNLIWFGMMPIMLGLGQCILHGIVANKLLKTLYNPGLAACLLLHLPIGIYYIYYVTSHQLASGWDWLFGLIYTIGAFLILLNWMTYKVLPNKNSKYPFEPKEMKRFDMENRVQQLFGE</sequence>
<feature type="transmembrane region" description="Helical" evidence="1">
    <location>
        <begin position="171"/>
        <end position="191"/>
    </location>
</feature>
<keyword evidence="1" id="KW-1133">Transmembrane helix</keyword>
<keyword evidence="1" id="KW-0812">Transmembrane</keyword>
<evidence type="ECO:0000313" key="5">
    <source>
        <dbReference type="Proteomes" id="UP000435423"/>
    </source>
</evidence>